<gene>
    <name evidence="8" type="ORF">GNE07_21100</name>
</gene>
<evidence type="ECO:0000256" key="7">
    <source>
        <dbReference type="ARBA" id="ARBA00023235"/>
    </source>
</evidence>
<evidence type="ECO:0000313" key="8">
    <source>
        <dbReference type="EMBL" id="MUB65525.1"/>
    </source>
</evidence>
<dbReference type="Gene3D" id="3.90.25.10">
    <property type="entry name" value="UDP-galactose 4-epimerase, domain 1"/>
    <property type="match status" value="1"/>
</dbReference>
<evidence type="ECO:0000256" key="6">
    <source>
        <dbReference type="ARBA" id="ARBA00023027"/>
    </source>
</evidence>
<organism evidence="8 9">
    <name type="scientific">Hungatella hathewayi</name>
    <dbReference type="NCBI Taxonomy" id="154046"/>
    <lineage>
        <taxon>Bacteria</taxon>
        <taxon>Bacillati</taxon>
        <taxon>Bacillota</taxon>
        <taxon>Clostridia</taxon>
        <taxon>Lachnospirales</taxon>
        <taxon>Lachnospiraceae</taxon>
        <taxon>Hungatella</taxon>
    </lineage>
</organism>
<evidence type="ECO:0000256" key="1">
    <source>
        <dbReference type="ARBA" id="ARBA00000083"/>
    </source>
</evidence>
<dbReference type="GO" id="GO:0003978">
    <property type="term" value="F:UDP-glucose 4-epimerase activity"/>
    <property type="evidence" value="ECO:0007669"/>
    <property type="project" value="UniProtKB-EC"/>
</dbReference>
<dbReference type="InterPro" id="IPR036291">
    <property type="entry name" value="NAD(P)-bd_dom_sf"/>
</dbReference>
<dbReference type="EC" id="5.1.3.2" evidence="4"/>
<comment type="cofactor">
    <cofactor evidence="2">
        <name>NAD(+)</name>
        <dbReference type="ChEBI" id="CHEBI:57540"/>
    </cofactor>
</comment>
<comment type="similarity">
    <text evidence="3">Belongs to the NAD(P)-dependent epimerase/dehydratase family.</text>
</comment>
<sequence length="68" mass="7935">MAKKLLTSTGVEINYKYGENRPEDLPESYANADKVYEKLGWKAEQSLEDMCRDTWNWQRKNSKGYKGA</sequence>
<proteinExistence type="inferred from homology"/>
<dbReference type="GO" id="GO:0005996">
    <property type="term" value="P:monosaccharide metabolic process"/>
    <property type="evidence" value="ECO:0007669"/>
    <property type="project" value="TreeGrafter"/>
</dbReference>
<comment type="caution">
    <text evidence="8">The sequence shown here is derived from an EMBL/GenBank/DDBJ whole genome shotgun (WGS) entry which is preliminary data.</text>
</comment>
<dbReference type="GO" id="GO:0005829">
    <property type="term" value="C:cytosol"/>
    <property type="evidence" value="ECO:0007669"/>
    <property type="project" value="TreeGrafter"/>
</dbReference>
<reference evidence="8 9" key="1">
    <citation type="submission" date="2019-09" db="EMBL/GenBank/DDBJ databases">
        <title>Draft genome sequencing of Hungatella hathewayi 123Y-2.</title>
        <authorList>
            <person name="Lv Q."/>
            <person name="Li S."/>
        </authorList>
    </citation>
    <scope>NUCLEOTIDE SEQUENCE [LARGE SCALE GENOMIC DNA]</scope>
    <source>
        <strain evidence="8 9">123Y-2</strain>
    </source>
</reference>
<evidence type="ECO:0000256" key="3">
    <source>
        <dbReference type="ARBA" id="ARBA00007637"/>
    </source>
</evidence>
<dbReference type="PANTHER" id="PTHR43725:SF47">
    <property type="entry name" value="UDP-GLUCOSE 4-EPIMERASE"/>
    <property type="match status" value="1"/>
</dbReference>
<evidence type="ECO:0000256" key="2">
    <source>
        <dbReference type="ARBA" id="ARBA00001911"/>
    </source>
</evidence>
<evidence type="ECO:0000256" key="4">
    <source>
        <dbReference type="ARBA" id="ARBA00013189"/>
    </source>
</evidence>
<dbReference type="SUPFAM" id="SSF51735">
    <property type="entry name" value="NAD(P)-binding Rossmann-fold domains"/>
    <property type="match status" value="1"/>
</dbReference>
<dbReference type="Proteomes" id="UP000434223">
    <property type="component" value="Unassembled WGS sequence"/>
</dbReference>
<comment type="catalytic activity">
    <reaction evidence="1">
        <text>UDP-alpha-D-glucose = UDP-alpha-D-galactose</text>
        <dbReference type="Rhea" id="RHEA:22168"/>
        <dbReference type="ChEBI" id="CHEBI:58885"/>
        <dbReference type="ChEBI" id="CHEBI:66914"/>
        <dbReference type="EC" id="5.1.3.2"/>
    </reaction>
</comment>
<name>A0AAW9WJF6_9FIRM</name>
<accession>A0AAW9WJF6</accession>
<keyword evidence="6" id="KW-0520">NAD</keyword>
<keyword evidence="7" id="KW-0413">Isomerase</keyword>
<evidence type="ECO:0000313" key="9">
    <source>
        <dbReference type="Proteomes" id="UP000434223"/>
    </source>
</evidence>
<dbReference type="PANTHER" id="PTHR43725">
    <property type="entry name" value="UDP-GLUCOSE 4-EPIMERASE"/>
    <property type="match status" value="1"/>
</dbReference>
<dbReference type="EMBL" id="WNME01000016">
    <property type="protein sequence ID" value="MUB65525.1"/>
    <property type="molecule type" value="Genomic_DNA"/>
</dbReference>
<evidence type="ECO:0000256" key="5">
    <source>
        <dbReference type="ARBA" id="ARBA00018569"/>
    </source>
</evidence>
<dbReference type="RefSeq" id="WP_138313475.1">
    <property type="nucleotide sequence ID" value="NZ_CAXSXZ010000008.1"/>
</dbReference>
<protein>
    <recommendedName>
        <fullName evidence="5">UDP-glucose 4-epimerase</fullName>
        <ecNumber evidence="4">5.1.3.2</ecNumber>
    </recommendedName>
</protein>
<dbReference type="AlphaFoldDB" id="A0AAW9WJF6"/>